<dbReference type="PANTHER" id="PTHR47870:SF1">
    <property type="entry name" value="CYTOCHROME C-TYPE BIOGENESIS PROTEIN CCMH"/>
    <property type="match status" value="1"/>
</dbReference>
<evidence type="ECO:0000256" key="2">
    <source>
        <dbReference type="ARBA" id="ARBA00022748"/>
    </source>
</evidence>
<dbReference type="InterPro" id="IPR056413">
    <property type="entry name" value="TPR_CcmH_CycH"/>
</dbReference>
<feature type="transmembrane region" description="Helical" evidence="5">
    <location>
        <begin position="37"/>
        <end position="59"/>
    </location>
</feature>
<dbReference type="Proteomes" id="UP001237737">
    <property type="component" value="Unassembled WGS sequence"/>
</dbReference>
<evidence type="ECO:0000256" key="5">
    <source>
        <dbReference type="SAM" id="Phobius"/>
    </source>
</evidence>
<comment type="caution">
    <text evidence="7">The sequence shown here is derived from an EMBL/GenBank/DDBJ whole genome shotgun (WGS) entry which is preliminary data.</text>
</comment>
<feature type="domain" description="Cytochrome c-type biogenesis protein H TPR" evidence="6">
    <location>
        <begin position="83"/>
        <end position="201"/>
    </location>
</feature>
<dbReference type="RefSeq" id="WP_306846456.1">
    <property type="nucleotide sequence ID" value="NZ_JAUSSK010000001.1"/>
</dbReference>
<keyword evidence="5" id="KW-0812">Transmembrane</keyword>
<gene>
    <name evidence="7" type="ORF">J2T07_000085</name>
</gene>
<evidence type="ECO:0000259" key="6">
    <source>
        <dbReference type="Pfam" id="PF23914"/>
    </source>
</evidence>
<organism evidence="7 8">
    <name type="scientific">Luteibacter jiangsuensis</name>
    <dbReference type="NCBI Taxonomy" id="637577"/>
    <lineage>
        <taxon>Bacteria</taxon>
        <taxon>Pseudomonadati</taxon>
        <taxon>Pseudomonadota</taxon>
        <taxon>Gammaproteobacteria</taxon>
        <taxon>Lysobacterales</taxon>
        <taxon>Rhodanobacteraceae</taxon>
        <taxon>Luteibacter</taxon>
    </lineage>
</organism>
<sequence>MTLAFYLVAAVMLTLALALLLVPLVRQGRLHGRPRGVFAWVVAIALILPLGSAGIYMLVGTPSTLGGVEPPKEMTVGEAIDSLLARLKEHPDDAQGWVLLGQTYSMLKQSPDARDAYDRALKADPKNVAAMVGWAEADSLVRPDHRIEGRAMDLLDGALAIEPQSQRALWLLGIAQFQQERYTDAASTWRKLQPLLDPDSNVAHAVAQQIALADKRAGEEHPP</sequence>
<dbReference type="SMART" id="SM00028">
    <property type="entry name" value="TPR"/>
    <property type="match status" value="1"/>
</dbReference>
<dbReference type="InterPro" id="IPR051263">
    <property type="entry name" value="C-type_cytochrome_biogenesis"/>
</dbReference>
<reference evidence="7 8" key="1">
    <citation type="submission" date="2023-07" db="EMBL/GenBank/DDBJ databases">
        <title>Sorghum-associated microbial communities from plants grown in Nebraska, USA.</title>
        <authorList>
            <person name="Schachtman D."/>
        </authorList>
    </citation>
    <scope>NUCLEOTIDE SEQUENCE [LARGE SCALE GENOMIC DNA]</scope>
    <source>
        <strain evidence="7 8">CC60</strain>
    </source>
</reference>
<dbReference type="Pfam" id="PF23914">
    <property type="entry name" value="TPR_CcmH_CycH"/>
    <property type="match status" value="1"/>
</dbReference>
<dbReference type="Gene3D" id="1.25.40.10">
    <property type="entry name" value="Tetratricopeptide repeat domain"/>
    <property type="match status" value="1"/>
</dbReference>
<keyword evidence="8" id="KW-1185">Reference proteome</keyword>
<dbReference type="EMBL" id="JAUSSK010000001">
    <property type="protein sequence ID" value="MDQ0007926.1"/>
    <property type="molecule type" value="Genomic_DNA"/>
</dbReference>
<evidence type="ECO:0000256" key="3">
    <source>
        <dbReference type="ARBA" id="ARBA00022803"/>
    </source>
</evidence>
<keyword evidence="2" id="KW-0201">Cytochrome c-type biogenesis</keyword>
<protein>
    <submittedName>
        <fullName evidence="7">Cytochrome c-type biogenesis protein CcmH</fullName>
    </submittedName>
</protein>
<dbReference type="SUPFAM" id="SSF48452">
    <property type="entry name" value="TPR-like"/>
    <property type="match status" value="1"/>
</dbReference>
<proteinExistence type="predicted"/>
<name>A0ABT9SU60_9GAMM</name>
<dbReference type="InterPro" id="IPR011990">
    <property type="entry name" value="TPR-like_helical_dom_sf"/>
</dbReference>
<keyword evidence="3 4" id="KW-0802">TPR repeat</keyword>
<keyword evidence="1" id="KW-0677">Repeat</keyword>
<dbReference type="PROSITE" id="PS50005">
    <property type="entry name" value="TPR"/>
    <property type="match status" value="1"/>
</dbReference>
<dbReference type="PANTHER" id="PTHR47870">
    <property type="entry name" value="CYTOCHROME C-TYPE BIOGENESIS PROTEIN CCMH"/>
    <property type="match status" value="1"/>
</dbReference>
<keyword evidence="5" id="KW-1133">Transmembrane helix</keyword>
<accession>A0ABT9SU60</accession>
<evidence type="ECO:0000313" key="7">
    <source>
        <dbReference type="EMBL" id="MDQ0007926.1"/>
    </source>
</evidence>
<feature type="repeat" description="TPR" evidence="4">
    <location>
        <begin position="94"/>
        <end position="127"/>
    </location>
</feature>
<keyword evidence="5" id="KW-0472">Membrane</keyword>
<evidence type="ECO:0000256" key="4">
    <source>
        <dbReference type="PROSITE-ProRule" id="PRU00339"/>
    </source>
</evidence>
<evidence type="ECO:0000313" key="8">
    <source>
        <dbReference type="Proteomes" id="UP001237737"/>
    </source>
</evidence>
<evidence type="ECO:0000256" key="1">
    <source>
        <dbReference type="ARBA" id="ARBA00022737"/>
    </source>
</evidence>
<dbReference type="InterPro" id="IPR019734">
    <property type="entry name" value="TPR_rpt"/>
</dbReference>
<feature type="transmembrane region" description="Helical" evidence="5">
    <location>
        <begin position="6"/>
        <end position="25"/>
    </location>
</feature>